<dbReference type="PANTHER" id="PTHR31669">
    <property type="entry name" value="PROTEIN FAR1-RELATED SEQUENCE 10-RELATED"/>
    <property type="match status" value="1"/>
</dbReference>
<comment type="similarity">
    <text evidence="1">Belongs to the FHY3/FAR1 family.</text>
</comment>
<comment type="subcellular location">
    <subcellularLocation>
        <location evidence="1">Nucleus</location>
    </subcellularLocation>
</comment>
<dbReference type="GO" id="GO:0008270">
    <property type="term" value="F:zinc ion binding"/>
    <property type="evidence" value="ECO:0007669"/>
    <property type="project" value="UniProtKB-UniRule"/>
</dbReference>
<comment type="caution">
    <text evidence="2">The sequence shown here is derived from an EMBL/GenBank/DDBJ whole genome shotgun (WGS) entry which is preliminary data.</text>
</comment>
<dbReference type="GO" id="GO:0006355">
    <property type="term" value="P:regulation of DNA-templated transcription"/>
    <property type="evidence" value="ECO:0007669"/>
    <property type="project" value="UniProtKB-UniRule"/>
</dbReference>
<organism evidence="2 3">
    <name type="scientific">Arachis hypogaea</name>
    <name type="common">Peanut</name>
    <dbReference type="NCBI Taxonomy" id="3818"/>
    <lineage>
        <taxon>Eukaryota</taxon>
        <taxon>Viridiplantae</taxon>
        <taxon>Streptophyta</taxon>
        <taxon>Embryophyta</taxon>
        <taxon>Tracheophyta</taxon>
        <taxon>Spermatophyta</taxon>
        <taxon>Magnoliopsida</taxon>
        <taxon>eudicotyledons</taxon>
        <taxon>Gunneridae</taxon>
        <taxon>Pentapetalae</taxon>
        <taxon>rosids</taxon>
        <taxon>fabids</taxon>
        <taxon>Fabales</taxon>
        <taxon>Fabaceae</taxon>
        <taxon>Papilionoideae</taxon>
        <taxon>50 kb inversion clade</taxon>
        <taxon>dalbergioids sensu lato</taxon>
        <taxon>Dalbergieae</taxon>
        <taxon>Pterocarpus clade</taxon>
        <taxon>Arachis</taxon>
    </lineage>
</organism>
<keyword evidence="1" id="KW-0539">Nucleus</keyword>
<keyword evidence="3" id="KW-1185">Reference proteome</keyword>
<comment type="function">
    <text evidence="1">Putative transcription activator involved in regulating light control of development.</text>
</comment>
<dbReference type="GO" id="GO:0005634">
    <property type="term" value="C:nucleus"/>
    <property type="evidence" value="ECO:0007669"/>
    <property type="project" value="UniProtKB-SubCell"/>
</dbReference>
<dbReference type="InterPro" id="IPR031052">
    <property type="entry name" value="FHY3/FAR1"/>
</dbReference>
<sequence>MGIDVSTSIIDEEEMIKRGFNFLKSSCEIKFEQFLCDVDEQYVPKVRMTFNTFEKAKKFYKDYSKLAELFEDRHLWIPVYFDHHFWIGMRSTQKSESMHIFFNKFTTRNSSFIQFIKKYNNCLGSKE</sequence>
<dbReference type="PANTHER" id="PTHR31669:SF283">
    <property type="entry name" value="PROTEIN FAR1-RELATED SEQUENCE"/>
    <property type="match status" value="1"/>
</dbReference>
<protein>
    <recommendedName>
        <fullName evidence="1">Protein FAR1-RELATED SEQUENCE</fullName>
    </recommendedName>
</protein>
<keyword evidence="1" id="KW-0479">Metal-binding</keyword>
<name>A0A445EWY4_ARAHY</name>
<evidence type="ECO:0000313" key="2">
    <source>
        <dbReference type="EMBL" id="RYR79941.1"/>
    </source>
</evidence>
<keyword evidence="1" id="KW-0862">Zinc</keyword>
<accession>A0A445EWY4</accession>
<dbReference type="AlphaFoldDB" id="A0A445EWY4"/>
<gene>
    <name evidence="2" type="ORF">Ahy_A01g004735</name>
</gene>
<dbReference type="EMBL" id="SDMP01000001">
    <property type="protein sequence ID" value="RYR79941.1"/>
    <property type="molecule type" value="Genomic_DNA"/>
</dbReference>
<keyword evidence="1" id="KW-0863">Zinc-finger</keyword>
<dbReference type="Proteomes" id="UP000289738">
    <property type="component" value="Chromosome A01"/>
</dbReference>
<evidence type="ECO:0000256" key="1">
    <source>
        <dbReference type="RuleBase" id="RU367018"/>
    </source>
</evidence>
<proteinExistence type="inferred from homology"/>
<evidence type="ECO:0000313" key="3">
    <source>
        <dbReference type="Proteomes" id="UP000289738"/>
    </source>
</evidence>
<reference evidence="2 3" key="1">
    <citation type="submission" date="2019-01" db="EMBL/GenBank/DDBJ databases">
        <title>Sequencing of cultivated peanut Arachis hypogaea provides insights into genome evolution and oil improvement.</title>
        <authorList>
            <person name="Chen X."/>
        </authorList>
    </citation>
    <scope>NUCLEOTIDE SEQUENCE [LARGE SCALE GENOMIC DNA]</scope>
    <source>
        <strain evidence="3">cv. Fuhuasheng</strain>
        <tissue evidence="2">Leaves</tissue>
    </source>
</reference>